<dbReference type="RefSeq" id="WP_194117543.1">
    <property type="nucleotide sequence ID" value="NZ_JADFUA010000019.1"/>
</dbReference>
<dbReference type="EMBL" id="JADFUA010000019">
    <property type="protein sequence ID" value="MBE9611028.1"/>
    <property type="molecule type" value="Genomic_DNA"/>
</dbReference>
<evidence type="ECO:0000256" key="3">
    <source>
        <dbReference type="ARBA" id="ARBA00022448"/>
    </source>
</evidence>
<keyword evidence="5" id="KW-0812">Transmembrane</keyword>
<comment type="caution">
    <text evidence="9">The sequence shown here is derived from an EMBL/GenBank/DDBJ whole genome shotgun (WGS) entry which is preliminary data.</text>
</comment>
<keyword evidence="8" id="KW-0732">Signal</keyword>
<reference evidence="9 10" key="1">
    <citation type="submission" date="2020-10" db="EMBL/GenBank/DDBJ databases">
        <title>The genome sequence of Chitinilyticum litopenaei 4Y14.</title>
        <authorList>
            <person name="Liu Y."/>
        </authorList>
    </citation>
    <scope>NUCLEOTIDE SEQUENCE [LARGE SCALE GENOMIC DNA]</scope>
    <source>
        <strain evidence="9 10">4Y14</strain>
    </source>
</reference>
<accession>A0A8J7FKM9</accession>
<dbReference type="InterPro" id="IPR051906">
    <property type="entry name" value="TolC-like"/>
</dbReference>
<name>A0A8J7FKM9_9NEIS</name>
<dbReference type="Pfam" id="PF02321">
    <property type="entry name" value="OEP"/>
    <property type="match status" value="2"/>
</dbReference>
<keyword evidence="6" id="KW-0472">Membrane</keyword>
<dbReference type="PANTHER" id="PTHR30026:SF22">
    <property type="entry name" value="OUTER MEMBRANE EFFLUX PROTEIN"/>
    <property type="match status" value="1"/>
</dbReference>
<evidence type="ECO:0000256" key="1">
    <source>
        <dbReference type="ARBA" id="ARBA00004442"/>
    </source>
</evidence>
<proteinExistence type="inferred from homology"/>
<evidence type="ECO:0000256" key="6">
    <source>
        <dbReference type="ARBA" id="ARBA00023136"/>
    </source>
</evidence>
<dbReference type="GO" id="GO:0015288">
    <property type="term" value="F:porin activity"/>
    <property type="evidence" value="ECO:0007669"/>
    <property type="project" value="TreeGrafter"/>
</dbReference>
<evidence type="ECO:0000313" key="10">
    <source>
        <dbReference type="Proteomes" id="UP000604481"/>
    </source>
</evidence>
<dbReference type="InterPro" id="IPR003423">
    <property type="entry name" value="OMP_efflux"/>
</dbReference>
<organism evidence="9 10">
    <name type="scientific">Chitinilyticum piscinae</name>
    <dbReference type="NCBI Taxonomy" id="2866724"/>
    <lineage>
        <taxon>Bacteria</taxon>
        <taxon>Pseudomonadati</taxon>
        <taxon>Pseudomonadota</taxon>
        <taxon>Betaproteobacteria</taxon>
        <taxon>Neisseriales</taxon>
        <taxon>Chitinibacteraceae</taxon>
        <taxon>Chitinilyticum</taxon>
    </lineage>
</organism>
<dbReference type="PANTHER" id="PTHR30026">
    <property type="entry name" value="OUTER MEMBRANE PROTEIN TOLC"/>
    <property type="match status" value="1"/>
</dbReference>
<dbReference type="Proteomes" id="UP000604481">
    <property type="component" value="Unassembled WGS sequence"/>
</dbReference>
<evidence type="ECO:0000256" key="5">
    <source>
        <dbReference type="ARBA" id="ARBA00022692"/>
    </source>
</evidence>
<feature type="signal peptide" evidence="8">
    <location>
        <begin position="1"/>
        <end position="23"/>
    </location>
</feature>
<comment type="similarity">
    <text evidence="2">Belongs to the outer membrane factor (OMF) (TC 1.B.17) family.</text>
</comment>
<dbReference type="GO" id="GO:0009279">
    <property type="term" value="C:cell outer membrane"/>
    <property type="evidence" value="ECO:0007669"/>
    <property type="project" value="UniProtKB-SubCell"/>
</dbReference>
<evidence type="ECO:0000256" key="2">
    <source>
        <dbReference type="ARBA" id="ARBA00007613"/>
    </source>
</evidence>
<sequence>MPKRAYRLIGGAALIVCSLPVFATTVNEAVEQTLRSNPDIQAGAAYRLSTDQAVKVARGGYYPKLDLIAGVGSQRYESPGIRSTARGPETMDRSVANLRLSQMLFDGMGVQNEVQRNKSRVDSAAFKLASTSEQTGLRAVEVYLDVLRNQELVNLADLNLQAHQKAYDQIKIRSEGGFGKKSDEDQMAARLALAQSNLLAAQGNLSEAEYAYRRVVGLVPENLLKPEVPDYQLPGSADEAAAEALSGNPIIKSAQADVEAAKAQNEAAKSLLYPRVDVEADYAYNDNVDGVEGYQKNAQIMLMLRWNLFNGGSHSARASETQQLTAQAQEVSNRVTREVDESSRLAFNAFNVAQKRLPSLKDHAQSSELTRDAYVKQFSLGQRTLLDLLDSENELYVARTDYVNGLFTELYARYRIAANNGKLLGMLGVVPREESLVSQK</sequence>
<feature type="chain" id="PRO_5035180648" evidence="8">
    <location>
        <begin position="24"/>
        <end position="440"/>
    </location>
</feature>
<keyword evidence="10" id="KW-1185">Reference proteome</keyword>
<keyword evidence="4" id="KW-1134">Transmembrane beta strand</keyword>
<evidence type="ECO:0000256" key="4">
    <source>
        <dbReference type="ARBA" id="ARBA00022452"/>
    </source>
</evidence>
<dbReference type="SUPFAM" id="SSF56954">
    <property type="entry name" value="Outer membrane efflux proteins (OEP)"/>
    <property type="match status" value="1"/>
</dbReference>
<dbReference type="GO" id="GO:0015562">
    <property type="term" value="F:efflux transmembrane transporter activity"/>
    <property type="evidence" value="ECO:0007669"/>
    <property type="project" value="InterPro"/>
</dbReference>
<evidence type="ECO:0000256" key="7">
    <source>
        <dbReference type="ARBA" id="ARBA00023237"/>
    </source>
</evidence>
<protein>
    <submittedName>
        <fullName evidence="9">TolC family outer membrane protein</fullName>
    </submittedName>
</protein>
<gene>
    <name evidence="9" type="ORF">INR99_17050</name>
</gene>
<evidence type="ECO:0000256" key="8">
    <source>
        <dbReference type="SAM" id="SignalP"/>
    </source>
</evidence>
<dbReference type="GO" id="GO:1990281">
    <property type="term" value="C:efflux pump complex"/>
    <property type="evidence" value="ECO:0007669"/>
    <property type="project" value="TreeGrafter"/>
</dbReference>
<dbReference type="InterPro" id="IPR010130">
    <property type="entry name" value="T1SS_OMP_TolC"/>
</dbReference>
<keyword evidence="3" id="KW-0813">Transport</keyword>
<dbReference type="Gene3D" id="1.20.1600.10">
    <property type="entry name" value="Outer membrane efflux proteins (OEP)"/>
    <property type="match status" value="1"/>
</dbReference>
<dbReference type="NCBIfam" id="TIGR01844">
    <property type="entry name" value="type_I_sec_TolC"/>
    <property type="match status" value="1"/>
</dbReference>
<comment type="subcellular location">
    <subcellularLocation>
        <location evidence="1">Cell outer membrane</location>
    </subcellularLocation>
</comment>
<keyword evidence="7" id="KW-0998">Cell outer membrane</keyword>
<dbReference type="AlphaFoldDB" id="A0A8J7FKM9"/>
<evidence type="ECO:0000313" key="9">
    <source>
        <dbReference type="EMBL" id="MBE9611028.1"/>
    </source>
</evidence>